<organism evidence="2 3">
    <name type="scientific">Streptomyces minutiscleroticus</name>
    <dbReference type="NCBI Taxonomy" id="68238"/>
    <lineage>
        <taxon>Bacteria</taxon>
        <taxon>Bacillati</taxon>
        <taxon>Actinomycetota</taxon>
        <taxon>Actinomycetes</taxon>
        <taxon>Kitasatosporales</taxon>
        <taxon>Streptomycetaceae</taxon>
        <taxon>Streptomyces</taxon>
    </lineage>
</organism>
<evidence type="ECO:0000313" key="3">
    <source>
        <dbReference type="Proteomes" id="UP000619244"/>
    </source>
</evidence>
<feature type="compositionally biased region" description="Low complexity" evidence="1">
    <location>
        <begin position="1"/>
        <end position="14"/>
    </location>
</feature>
<keyword evidence="3" id="KW-1185">Reference proteome</keyword>
<evidence type="ECO:0000313" key="2">
    <source>
        <dbReference type="EMBL" id="GGY17724.1"/>
    </source>
</evidence>
<dbReference type="EMBL" id="BMVU01000120">
    <property type="protein sequence ID" value="GGY17724.1"/>
    <property type="molecule type" value="Genomic_DNA"/>
</dbReference>
<reference evidence="2" key="1">
    <citation type="journal article" date="2014" name="Int. J. Syst. Evol. Microbiol.">
        <title>Complete genome sequence of Corynebacterium casei LMG S-19264T (=DSM 44701T), isolated from a smear-ripened cheese.</title>
        <authorList>
            <consortium name="US DOE Joint Genome Institute (JGI-PGF)"/>
            <person name="Walter F."/>
            <person name="Albersmeier A."/>
            <person name="Kalinowski J."/>
            <person name="Ruckert C."/>
        </authorList>
    </citation>
    <scope>NUCLEOTIDE SEQUENCE</scope>
    <source>
        <strain evidence="2">JCM 4790</strain>
    </source>
</reference>
<dbReference type="AlphaFoldDB" id="A0A918UA94"/>
<dbReference type="Proteomes" id="UP000619244">
    <property type="component" value="Unassembled WGS sequence"/>
</dbReference>
<dbReference type="RefSeq" id="WP_229919945.1">
    <property type="nucleotide sequence ID" value="NZ_BMVU01000120.1"/>
</dbReference>
<dbReference type="Pfam" id="PF19698">
    <property type="entry name" value="DUF6197"/>
    <property type="match status" value="1"/>
</dbReference>
<proteinExistence type="predicted"/>
<dbReference type="InterPro" id="IPR045677">
    <property type="entry name" value="DUF6197"/>
</dbReference>
<evidence type="ECO:0000256" key="1">
    <source>
        <dbReference type="SAM" id="MobiDB-lite"/>
    </source>
</evidence>
<gene>
    <name evidence="2" type="ORF">GCM10010358_81380</name>
</gene>
<name>A0A918UA94_9ACTN</name>
<reference evidence="2" key="2">
    <citation type="submission" date="2020-09" db="EMBL/GenBank/DDBJ databases">
        <authorList>
            <person name="Sun Q."/>
            <person name="Ohkuma M."/>
        </authorList>
    </citation>
    <scope>NUCLEOTIDE SEQUENCE</scope>
    <source>
        <strain evidence="2">JCM 4790</strain>
    </source>
</reference>
<feature type="region of interest" description="Disordered" evidence="1">
    <location>
        <begin position="1"/>
        <end position="29"/>
    </location>
</feature>
<accession>A0A918UA94</accession>
<comment type="caution">
    <text evidence="2">The sequence shown here is derived from an EMBL/GenBank/DDBJ whole genome shotgun (WGS) entry which is preliminary data.</text>
</comment>
<protein>
    <submittedName>
        <fullName evidence="2">Uncharacterized protein</fullName>
    </submittedName>
</protein>
<sequence>MPASTSPSSPSPTARRAGDGTDRATAPPPLGLEARLALVDAAMTVRLEEAALAHEVNTAHLRTGSVEIADVVTVPLAPAAQRPPQRYTTPVAALLERACHRMETAGWCAGSLADASGAVCQLGAIRAEAGGDRELAADAARVVLEAVRRRFGDDVDSVPGFNDAWGSGRVPLRMLHEAASLADARGL</sequence>